<dbReference type="Proteomes" id="UP001287356">
    <property type="component" value="Unassembled WGS sequence"/>
</dbReference>
<gene>
    <name evidence="2" type="ORF">B0T24DRAFT_681879</name>
</gene>
<reference evidence="2" key="1">
    <citation type="journal article" date="2023" name="Mol. Phylogenet. Evol.">
        <title>Genome-scale phylogeny and comparative genomics of the fungal order Sordariales.</title>
        <authorList>
            <person name="Hensen N."/>
            <person name="Bonometti L."/>
            <person name="Westerberg I."/>
            <person name="Brannstrom I.O."/>
            <person name="Guillou S."/>
            <person name="Cros-Aarteil S."/>
            <person name="Calhoun S."/>
            <person name="Haridas S."/>
            <person name="Kuo A."/>
            <person name="Mondo S."/>
            <person name="Pangilinan J."/>
            <person name="Riley R."/>
            <person name="LaButti K."/>
            <person name="Andreopoulos B."/>
            <person name="Lipzen A."/>
            <person name="Chen C."/>
            <person name="Yan M."/>
            <person name="Daum C."/>
            <person name="Ng V."/>
            <person name="Clum A."/>
            <person name="Steindorff A."/>
            <person name="Ohm R.A."/>
            <person name="Martin F."/>
            <person name="Silar P."/>
            <person name="Natvig D.O."/>
            <person name="Lalanne C."/>
            <person name="Gautier V."/>
            <person name="Ament-Velasquez S.L."/>
            <person name="Kruys A."/>
            <person name="Hutchinson M.I."/>
            <person name="Powell A.J."/>
            <person name="Barry K."/>
            <person name="Miller A.N."/>
            <person name="Grigoriev I.V."/>
            <person name="Debuchy R."/>
            <person name="Gladieux P."/>
            <person name="Hiltunen Thoren M."/>
            <person name="Johannesson H."/>
        </authorList>
    </citation>
    <scope>NUCLEOTIDE SEQUENCE</scope>
    <source>
        <strain evidence="2">CBS 958.72</strain>
    </source>
</reference>
<proteinExistence type="predicted"/>
<name>A0AAE0JZS5_9PEZI</name>
<feature type="compositionally biased region" description="Low complexity" evidence="1">
    <location>
        <begin position="258"/>
        <end position="267"/>
    </location>
</feature>
<feature type="compositionally biased region" description="Basic and acidic residues" evidence="1">
    <location>
        <begin position="177"/>
        <end position="196"/>
    </location>
</feature>
<sequence>MSHNNQAPKSMPQLAMQNLVRSPTHPTAPGPASLHTQPAQAYSTLGLIRQPDFMGVTPGSNNRLLVGLGVYSASASASAAWFQPPLVLAVGRGRIEATLPNHGAAAPKAEVFCELVPGSPKKRPAPGDDDGDDDDDDGSESYRRKKVRRREPEPAPEPEPPASAPGGQYMQQWVNEEAVRGVARENEAEAEREARKAANRNLFVGVEQDEGPWRQLVRVVSEEAERLAREEADRMMAPLRKCLKKPSSSLPGGGGTPVGSPAPYQLR</sequence>
<dbReference type="EMBL" id="JAULSN010000007">
    <property type="protein sequence ID" value="KAK3366676.1"/>
    <property type="molecule type" value="Genomic_DNA"/>
</dbReference>
<evidence type="ECO:0000313" key="2">
    <source>
        <dbReference type="EMBL" id="KAK3366676.1"/>
    </source>
</evidence>
<feature type="compositionally biased region" description="Acidic residues" evidence="1">
    <location>
        <begin position="127"/>
        <end position="139"/>
    </location>
</feature>
<comment type="caution">
    <text evidence="2">The sequence shown here is derived from an EMBL/GenBank/DDBJ whole genome shotgun (WGS) entry which is preliminary data.</text>
</comment>
<reference evidence="2" key="2">
    <citation type="submission" date="2023-06" db="EMBL/GenBank/DDBJ databases">
        <authorList>
            <consortium name="Lawrence Berkeley National Laboratory"/>
            <person name="Haridas S."/>
            <person name="Hensen N."/>
            <person name="Bonometti L."/>
            <person name="Westerberg I."/>
            <person name="Brannstrom I.O."/>
            <person name="Guillou S."/>
            <person name="Cros-Aarteil S."/>
            <person name="Calhoun S."/>
            <person name="Kuo A."/>
            <person name="Mondo S."/>
            <person name="Pangilinan J."/>
            <person name="Riley R."/>
            <person name="Labutti K."/>
            <person name="Andreopoulos B."/>
            <person name="Lipzen A."/>
            <person name="Chen C."/>
            <person name="Yanf M."/>
            <person name="Daum C."/>
            <person name="Ng V."/>
            <person name="Clum A."/>
            <person name="Steindorff A."/>
            <person name="Ohm R."/>
            <person name="Martin F."/>
            <person name="Silar P."/>
            <person name="Natvig D."/>
            <person name="Lalanne C."/>
            <person name="Gautier V."/>
            <person name="Ament-Velasquez S.L."/>
            <person name="Kruys A."/>
            <person name="Hutchinson M.I."/>
            <person name="Powell A.J."/>
            <person name="Barry K."/>
            <person name="Miller A.N."/>
            <person name="Grigoriev I.V."/>
            <person name="Debuchy R."/>
            <person name="Gladieux P."/>
            <person name="Thoren M.H."/>
            <person name="Johannesson H."/>
        </authorList>
    </citation>
    <scope>NUCLEOTIDE SEQUENCE</scope>
    <source>
        <strain evidence="2">CBS 958.72</strain>
    </source>
</reference>
<accession>A0AAE0JZS5</accession>
<feature type="region of interest" description="Disordered" evidence="1">
    <location>
        <begin position="116"/>
        <end position="197"/>
    </location>
</feature>
<evidence type="ECO:0000256" key="1">
    <source>
        <dbReference type="SAM" id="MobiDB-lite"/>
    </source>
</evidence>
<feature type="region of interest" description="Disordered" evidence="1">
    <location>
        <begin position="243"/>
        <end position="267"/>
    </location>
</feature>
<keyword evidence="3" id="KW-1185">Reference proteome</keyword>
<evidence type="ECO:0000313" key="3">
    <source>
        <dbReference type="Proteomes" id="UP001287356"/>
    </source>
</evidence>
<organism evidence="2 3">
    <name type="scientific">Lasiosphaeria ovina</name>
    <dbReference type="NCBI Taxonomy" id="92902"/>
    <lineage>
        <taxon>Eukaryota</taxon>
        <taxon>Fungi</taxon>
        <taxon>Dikarya</taxon>
        <taxon>Ascomycota</taxon>
        <taxon>Pezizomycotina</taxon>
        <taxon>Sordariomycetes</taxon>
        <taxon>Sordariomycetidae</taxon>
        <taxon>Sordariales</taxon>
        <taxon>Lasiosphaeriaceae</taxon>
        <taxon>Lasiosphaeria</taxon>
    </lineage>
</organism>
<protein>
    <submittedName>
        <fullName evidence="2">Uncharacterized protein</fullName>
    </submittedName>
</protein>
<dbReference type="AlphaFoldDB" id="A0AAE0JZS5"/>